<protein>
    <recommendedName>
        <fullName evidence="2">TPPC8 first Ig-like domain-containing protein</fullName>
    </recommendedName>
</protein>
<dbReference type="EMBL" id="GL349500">
    <property type="protein sequence ID" value="KNC55395.1"/>
    <property type="molecule type" value="Genomic_DNA"/>
</dbReference>
<feature type="compositionally biased region" description="Low complexity" evidence="1">
    <location>
        <begin position="1320"/>
        <end position="1331"/>
    </location>
</feature>
<dbReference type="InterPro" id="IPR024420">
    <property type="entry name" value="TRAPP_III_complex_Trs85"/>
</dbReference>
<feature type="compositionally biased region" description="Acidic residues" evidence="1">
    <location>
        <begin position="1305"/>
        <end position="1319"/>
    </location>
</feature>
<dbReference type="OMA" id="HEINMLF"/>
<dbReference type="GO" id="GO:1990072">
    <property type="term" value="C:TRAPPIII protein complex"/>
    <property type="evidence" value="ECO:0007669"/>
    <property type="project" value="TreeGrafter"/>
</dbReference>
<dbReference type="RefSeq" id="XP_013753026.1">
    <property type="nucleotide sequence ID" value="XM_013897572.1"/>
</dbReference>
<dbReference type="Pfam" id="PF12739">
    <property type="entry name" value="TRAPPC-Trs85"/>
    <property type="match status" value="1"/>
</dbReference>
<dbReference type="PANTHER" id="PTHR12975">
    <property type="entry name" value="TRANSPORT PROTEIN TRAPP"/>
    <property type="match status" value="1"/>
</dbReference>
<dbReference type="GeneID" id="25569122"/>
<feature type="compositionally biased region" description="Low complexity" evidence="1">
    <location>
        <begin position="1345"/>
        <end position="1356"/>
    </location>
</feature>
<dbReference type="InterPro" id="IPR058541">
    <property type="entry name" value="Ig_TPPC8_1st"/>
</dbReference>
<organism evidence="3 4">
    <name type="scientific">Thecamonas trahens ATCC 50062</name>
    <dbReference type="NCBI Taxonomy" id="461836"/>
    <lineage>
        <taxon>Eukaryota</taxon>
        <taxon>Apusozoa</taxon>
        <taxon>Apusomonadida</taxon>
        <taxon>Apusomonadidae</taxon>
        <taxon>Thecamonas</taxon>
    </lineage>
</organism>
<proteinExistence type="predicted"/>
<name>A0A0L0DSZ7_THETB</name>
<evidence type="ECO:0000313" key="4">
    <source>
        <dbReference type="Proteomes" id="UP000054408"/>
    </source>
</evidence>
<dbReference type="STRING" id="461836.A0A0L0DSZ7"/>
<dbReference type="Proteomes" id="UP000054408">
    <property type="component" value="Unassembled WGS sequence"/>
</dbReference>
<gene>
    <name evidence="3" type="ORF">AMSG_11054</name>
</gene>
<dbReference type="OrthoDB" id="437922at2759"/>
<feature type="region of interest" description="Disordered" evidence="1">
    <location>
        <begin position="130"/>
        <end position="161"/>
    </location>
</feature>
<feature type="region of interest" description="Disordered" evidence="1">
    <location>
        <begin position="1296"/>
        <end position="1405"/>
    </location>
</feature>
<dbReference type="Pfam" id="PF24545">
    <property type="entry name" value="Ig_TPPC8_1st"/>
    <property type="match status" value="1"/>
</dbReference>
<sequence length="1405" mass="149411">MNPYHSLVTNTFQPTVLVLSTLDAQALASASSLALADLFAPFGACLPSLTGPVTTGNLNGQTYDMHNFRIAFRPLEWMQTLPTEALADLLAARVDSKHKPDLPDDVPPPPELSTPDSVASYLNYYASARQRPPPSPYMTAGTSGSATAGSAPLSSAAGSSGAGVSPTPWYDAYHQTLADALRGSEHESFDHPVALLLVSTTRNPTPIEALAGLYSSSVPPTMFENGAMDPNLTAFRLILHEEEWEAPCSGNPETTPATVHARMASLYSQSNFALVRVSTGGDAGPALPPRFWASGRPSTFAFPADAPAPGALLGPADIDALAQFVTNFAVNFLVPLMRRKVHALHERVAVSRKGFKWSKWFKSSKSPEKDGPLPNAAAGPPFIFHYKSPGAQLRVLADLAFLLQDYPLAASVYSLALDEYRKESAWRYYAGAQEALGLATLFYDASHKDVNSSIGSAVVIYHKTGYYANAKRALYLHYKLWRERRAFIPAAHCVMQMTASQNNPLFVALSLEQVAHCFLAVFPTTKLRKFVMYAMMAANRFADAGQASHALRLYTTLLRIESAAAAGWLRSHDTLRYNVARLTFKLGDRDGSVDAMGPMLASSVQSPTVQATYLNNYIRVVQGANSALGDAAPEARDLPLPRLDEASLRVLSPYSRPPPAALAYAFAALHTPHDFASPNAWWRSFEDELLRAGTVRGAPRNNAWSVPHHDNIHVIGETIAVELELVNPLAVQLVLSSLRLTATPAEAYTATSVELTLGANERRKLTLSLVPNSVGNLALTGLRFSLNSAIEGRVAFSGRGPRLFKTVADRTSVSYAPDARLALDVVPPLPCLAVTAPDGVTAPVAPPTVPNHAVVTIPLRLTNTGQRPLSYMRAKCSVPGAAVFEPDSGLGVLHTDAFDGSLMYFDGCGGDGSGAGLELAPGESRELTLRLKFSGHLGTRDVHVLFYYTGPANDEATESGLYRFARLYFTTNVVPSLRCRGHVLDSPASPTALLYALSVDNLLRSPVVVTDVTFVAAGMRFTRASGADADEAAPVVPSRGSVTLHYHVTVAPDAADAVPVPTALALAQPDADTSSLLSASPAAMGFLSHARNVASTHFAPLSVHALVAWNVAAPNPPPTIHGLAILPPASVLSLGHPLPRVPGTPAASGAAPSEHVAEVDESRAVDPAVIVRHVLLGPEQRVYHDFGASPLALVDLTLTITNLSLATPASARFVPAHTTVPWMWLGAAHNKAINLAPRATATVALHVAFSSPGSYNVASHSLAVQLGDRTARLEPTFATWIHVEHRSAIVRRPLPAAPEPVGAEPEPEPEPEVDAEPEGEVSVATDTAPIADPEPTPEPAEPEVEVSVATDTAPITDPEPTPEPAEPEVKVGVATDTAPIADPEPTREPAEPSPEPAEPSETETM</sequence>
<dbReference type="eggNOG" id="KOG1938">
    <property type="taxonomic scope" value="Eukaryota"/>
</dbReference>
<keyword evidence="4" id="KW-1185">Reference proteome</keyword>
<evidence type="ECO:0000259" key="2">
    <source>
        <dbReference type="Pfam" id="PF24545"/>
    </source>
</evidence>
<reference evidence="3 4" key="1">
    <citation type="submission" date="2010-05" db="EMBL/GenBank/DDBJ databases">
        <title>The Genome Sequence of Thecamonas trahens ATCC 50062.</title>
        <authorList>
            <consortium name="The Broad Institute Genome Sequencing Platform"/>
            <person name="Russ C."/>
            <person name="Cuomo C."/>
            <person name="Shea T."/>
            <person name="Young S.K."/>
            <person name="Zeng Q."/>
            <person name="Koehrsen M."/>
            <person name="Haas B."/>
            <person name="Borodovsky M."/>
            <person name="Guigo R."/>
            <person name="Alvarado L."/>
            <person name="Berlin A."/>
            <person name="Bochicchio J."/>
            <person name="Borenstein D."/>
            <person name="Chapman S."/>
            <person name="Chen Z."/>
            <person name="Freedman E."/>
            <person name="Gellesch M."/>
            <person name="Goldberg J."/>
            <person name="Griggs A."/>
            <person name="Gujja S."/>
            <person name="Heilman E."/>
            <person name="Heiman D."/>
            <person name="Hepburn T."/>
            <person name="Howarth C."/>
            <person name="Jen D."/>
            <person name="Larson L."/>
            <person name="Mehta T."/>
            <person name="Park D."/>
            <person name="Pearson M."/>
            <person name="Roberts A."/>
            <person name="Saif S."/>
            <person name="Shenoy N."/>
            <person name="Sisk P."/>
            <person name="Stolte C."/>
            <person name="Sykes S."/>
            <person name="Thomson T."/>
            <person name="Walk T."/>
            <person name="White J."/>
            <person name="Yandava C."/>
            <person name="Burger G."/>
            <person name="Gray M.W."/>
            <person name="Holland P.W.H."/>
            <person name="King N."/>
            <person name="Lang F.B.F."/>
            <person name="Roger A.J."/>
            <person name="Ruiz-Trillo I."/>
            <person name="Lander E."/>
            <person name="Nusbaum C."/>
        </authorList>
    </citation>
    <scope>NUCLEOTIDE SEQUENCE [LARGE SCALE GENOMIC DNA]</scope>
    <source>
        <strain evidence="3 4">ATCC 50062</strain>
    </source>
</reference>
<evidence type="ECO:0000256" key="1">
    <source>
        <dbReference type="SAM" id="MobiDB-lite"/>
    </source>
</evidence>
<feature type="compositionally biased region" description="Low complexity" evidence="1">
    <location>
        <begin position="139"/>
        <end position="161"/>
    </location>
</feature>
<feature type="domain" description="TPPC8 first Ig-like" evidence="2">
    <location>
        <begin position="751"/>
        <end position="835"/>
    </location>
</feature>
<accession>A0A0L0DSZ7</accession>
<dbReference type="PANTHER" id="PTHR12975:SF6">
    <property type="entry name" value="TRAFFICKING PROTEIN PARTICLE COMPLEX SUBUNIT 8"/>
    <property type="match status" value="1"/>
</dbReference>
<evidence type="ECO:0000313" key="3">
    <source>
        <dbReference type="EMBL" id="KNC55395.1"/>
    </source>
</evidence>